<dbReference type="EMBL" id="CP076686">
    <property type="protein sequence ID" value="QWV13872.1"/>
    <property type="molecule type" value="Genomic_DNA"/>
</dbReference>
<proteinExistence type="predicted"/>
<feature type="domain" description="Double Cache" evidence="1">
    <location>
        <begin position="71"/>
        <end position="295"/>
    </location>
</feature>
<dbReference type="PROSITE" id="PS51257">
    <property type="entry name" value="PROKAR_LIPOPROTEIN"/>
    <property type="match status" value="1"/>
</dbReference>
<evidence type="ECO:0000313" key="3">
    <source>
        <dbReference type="Proteomes" id="UP000683442"/>
    </source>
</evidence>
<protein>
    <submittedName>
        <fullName evidence="2">Cache domain-containing protein</fullName>
    </submittedName>
</protein>
<dbReference type="Proteomes" id="UP000683442">
    <property type="component" value="Chromosome"/>
</dbReference>
<gene>
    <name evidence="2" type="ORF">KQ249_04415</name>
</gene>
<dbReference type="Gene3D" id="3.30.450.20">
    <property type="entry name" value="PAS domain"/>
    <property type="match status" value="2"/>
</dbReference>
<sequence>MMHKVIEAVTIKLDVILKVISLQMLLVACAFGQGLPADVDGQDAKRAKALLNKAVSYYQEAGDASLAAISRQGQFTDDELYVYVVNTEGTMLASGGPSATLIGRDVSQALGESLRTEFRQALDRPETGKIYHATYRWQNWSSGRYEKKSVFYTRVDDKVFAVGYYVPRSNEKQAKELLNRVVQSINENPEETIEKINGLSPEFLQDDLYAFVIDRDSERFVAHGYNRRLVGSDFNKIRSTDKKPIGKSILEMAEANNSGKMSYLWPNPTTNSNEPKITLFRVTGKYIVAVGYYLNADDQ</sequence>
<organism evidence="2 3">
    <name type="scientific">Marinobacter adhaerens</name>
    <dbReference type="NCBI Taxonomy" id="1033846"/>
    <lineage>
        <taxon>Bacteria</taxon>
        <taxon>Pseudomonadati</taxon>
        <taxon>Pseudomonadota</taxon>
        <taxon>Gammaproteobacteria</taxon>
        <taxon>Pseudomonadales</taxon>
        <taxon>Marinobacteraceae</taxon>
        <taxon>Marinobacter</taxon>
    </lineage>
</organism>
<reference evidence="2 3" key="1">
    <citation type="submission" date="2021-06" db="EMBL/GenBank/DDBJ databases">
        <title>Microbial metabolic specificity influences pelagic lipid remineralization.</title>
        <authorList>
            <person name="Behrendt L."/>
            <person name="Hunter J.E."/>
            <person name="Alcolombri U."/>
            <person name="Smriga S."/>
            <person name="Mincer T."/>
            <person name="Lowenstein D.P."/>
            <person name="Peaudecerf F.J."/>
            <person name="Fernandez V.I."/>
            <person name="Fredricks H."/>
            <person name="Almblad H."/>
            <person name="Harrison J.J."/>
            <person name="Stocker R."/>
            <person name="Van Mooy B.A.S."/>
        </authorList>
    </citation>
    <scope>NUCLEOTIDE SEQUENCE [LARGE SCALE GENOMIC DNA]</scope>
    <source>
        <strain evidence="2 3">HP15-B</strain>
    </source>
</reference>
<dbReference type="GeneID" id="78558662"/>
<dbReference type="RefSeq" id="WP_014575688.1">
    <property type="nucleotide sequence ID" value="NZ_CP076686.1"/>
</dbReference>
<evidence type="ECO:0000313" key="2">
    <source>
        <dbReference type="EMBL" id="QWV13872.1"/>
    </source>
</evidence>
<accession>A0ABX8IJ46</accession>
<evidence type="ECO:0000259" key="1">
    <source>
        <dbReference type="Pfam" id="PF08269"/>
    </source>
</evidence>
<name>A0ABX8IJ46_9GAMM</name>
<dbReference type="InterPro" id="IPR004010">
    <property type="entry name" value="Double_Cache_2"/>
</dbReference>
<dbReference type="Pfam" id="PF08269">
    <property type="entry name" value="dCache_2"/>
    <property type="match status" value="1"/>
</dbReference>
<keyword evidence="3" id="KW-1185">Reference proteome</keyword>